<gene>
    <name evidence="2" type="ORF">BCF38_101679</name>
    <name evidence="3" type="ORF">SAMN05421539_101679</name>
</gene>
<evidence type="ECO:0000313" key="4">
    <source>
        <dbReference type="Proteomes" id="UP000245839"/>
    </source>
</evidence>
<evidence type="ECO:0000259" key="1">
    <source>
        <dbReference type="Pfam" id="PF01425"/>
    </source>
</evidence>
<dbReference type="GO" id="GO:0016740">
    <property type="term" value="F:transferase activity"/>
    <property type="evidence" value="ECO:0007669"/>
    <property type="project" value="UniProtKB-KW"/>
</dbReference>
<dbReference type="Proteomes" id="UP000245839">
    <property type="component" value="Unassembled WGS sequence"/>
</dbReference>
<dbReference type="InterPro" id="IPR020556">
    <property type="entry name" value="Amidase_CS"/>
</dbReference>
<keyword evidence="4" id="KW-1185">Reference proteome</keyword>
<dbReference type="PANTHER" id="PTHR11895">
    <property type="entry name" value="TRANSAMIDASE"/>
    <property type="match status" value="1"/>
</dbReference>
<organism evidence="3 5">
    <name type="scientific">Jannaschia seohaensis</name>
    <dbReference type="NCBI Taxonomy" id="475081"/>
    <lineage>
        <taxon>Bacteria</taxon>
        <taxon>Pseudomonadati</taxon>
        <taxon>Pseudomonadota</taxon>
        <taxon>Alphaproteobacteria</taxon>
        <taxon>Rhodobacterales</taxon>
        <taxon>Roseobacteraceae</taxon>
        <taxon>Jannaschia</taxon>
    </lineage>
</organism>
<evidence type="ECO:0000313" key="2">
    <source>
        <dbReference type="EMBL" id="PWJ22268.1"/>
    </source>
</evidence>
<dbReference type="Gene3D" id="3.90.1300.10">
    <property type="entry name" value="Amidase signature (AS) domain"/>
    <property type="match status" value="1"/>
</dbReference>
<dbReference type="EMBL" id="QGDJ01000001">
    <property type="protein sequence ID" value="PWJ22268.1"/>
    <property type="molecule type" value="Genomic_DNA"/>
</dbReference>
<protein>
    <submittedName>
        <fullName evidence="3">Aspartyl-tRNA(Asn)/glutamyl-tRNA(Gln) amidotransferase subunit A</fullName>
    </submittedName>
</protein>
<reference evidence="3 5" key="1">
    <citation type="submission" date="2016-10" db="EMBL/GenBank/DDBJ databases">
        <authorList>
            <person name="Cai Z."/>
        </authorList>
    </citation>
    <scope>NUCLEOTIDE SEQUENCE [LARGE SCALE GENOMIC DNA]</scope>
    <source>
        <strain evidence="3 5">DSM 25227</strain>
    </source>
</reference>
<dbReference type="RefSeq" id="WP_109562839.1">
    <property type="nucleotide sequence ID" value="NZ_QGDJ01000001.1"/>
</dbReference>
<dbReference type="AlphaFoldDB" id="A0A2Y9A3V3"/>
<dbReference type="SUPFAM" id="SSF75304">
    <property type="entry name" value="Amidase signature (AS) enzymes"/>
    <property type="match status" value="1"/>
</dbReference>
<name>A0A2Y9A3V3_9RHOB</name>
<proteinExistence type="predicted"/>
<feature type="domain" description="Amidase" evidence="1">
    <location>
        <begin position="27"/>
        <end position="430"/>
    </location>
</feature>
<dbReference type="PROSITE" id="PS00571">
    <property type="entry name" value="AMIDASES"/>
    <property type="match status" value="1"/>
</dbReference>
<sequence>MDDWLTASGADLGRGIARGEIDPEALCEAHLAAIAAHPHRDSIFTVVTEDRARAEAAAAAERARLGLRRGPLDGVPVSWKDLFDSAGVATEAGSKLLAGRVPQTDAAVLANATHGGSVCLGKTHMSELAFSGLGLNPSTATPPNVNDAGLVPGGSSSGAAASVAFGLAPIAIGSDTGGSVRNPAAWNDLVGLKTTLHRVDVTGTVPLVESMDTIGPLCRTVEDAALALALLEGGTPADLRGANLERRRLLVLEDYTETSRDAPRAAFEAAVTRLAEAGARIERAVSAPANRAMALTPHLFSPEAYAIWRDTIEAAPDKMYPRILDRFRTGKDADAADVLAAYRARAAAEADFLAETAGFDAVLLPSSAILPPETQRLLDDDEYYVTENLMALRNTRVGNVLGLCGLTLPTGVPSCGLMALAPPMAEERLLRLGAAMEAALA</sequence>
<dbReference type="InterPro" id="IPR000120">
    <property type="entry name" value="Amidase"/>
</dbReference>
<evidence type="ECO:0000313" key="5">
    <source>
        <dbReference type="Proteomes" id="UP000251571"/>
    </source>
</evidence>
<dbReference type="InterPro" id="IPR036928">
    <property type="entry name" value="AS_sf"/>
</dbReference>
<reference evidence="2 4" key="2">
    <citation type="submission" date="2018-03" db="EMBL/GenBank/DDBJ databases">
        <title>Genomic Encyclopedia of Archaeal and Bacterial Type Strains, Phase II (KMG-II): from individual species to whole genera.</title>
        <authorList>
            <person name="Goeker M."/>
        </authorList>
    </citation>
    <scope>NUCLEOTIDE SEQUENCE [LARGE SCALE GENOMIC DNA]</scope>
    <source>
        <strain evidence="2 4">DSM 25227</strain>
    </source>
</reference>
<dbReference type="OrthoDB" id="9811471at2"/>
<keyword evidence="3" id="KW-0808">Transferase</keyword>
<dbReference type="Proteomes" id="UP000251571">
    <property type="component" value="Unassembled WGS sequence"/>
</dbReference>
<dbReference type="InterPro" id="IPR023631">
    <property type="entry name" value="Amidase_dom"/>
</dbReference>
<dbReference type="Pfam" id="PF01425">
    <property type="entry name" value="Amidase"/>
    <property type="match status" value="1"/>
</dbReference>
<dbReference type="PANTHER" id="PTHR11895:SF176">
    <property type="entry name" value="AMIDASE AMID-RELATED"/>
    <property type="match status" value="1"/>
</dbReference>
<dbReference type="EMBL" id="UETC01000001">
    <property type="protein sequence ID" value="SSA38546.1"/>
    <property type="molecule type" value="Genomic_DNA"/>
</dbReference>
<evidence type="ECO:0000313" key="3">
    <source>
        <dbReference type="EMBL" id="SSA38546.1"/>
    </source>
</evidence>
<accession>A0A2Y9A3V3</accession>